<dbReference type="InterPro" id="IPR001806">
    <property type="entry name" value="Small_GTPase"/>
</dbReference>
<evidence type="ECO:0000313" key="4">
    <source>
        <dbReference type="EMBL" id="AQK86486.1"/>
    </source>
</evidence>
<dbReference type="PRINTS" id="PR00449">
    <property type="entry name" value="RASTRNSFRMNG"/>
</dbReference>
<keyword evidence="2" id="KW-0547">Nucleotide-binding</keyword>
<dbReference type="InterPro" id="IPR027417">
    <property type="entry name" value="P-loop_NTPase"/>
</dbReference>
<comment type="similarity">
    <text evidence="1">Belongs to the small GTPase superfamily. Rab family.</text>
</comment>
<accession>A0A1D6M5X2</accession>
<evidence type="ECO:0000256" key="3">
    <source>
        <dbReference type="ARBA" id="ARBA00023134"/>
    </source>
</evidence>
<dbReference type="GO" id="GO:0005525">
    <property type="term" value="F:GTP binding"/>
    <property type="evidence" value="ECO:0007669"/>
    <property type="project" value="UniProtKB-KW"/>
</dbReference>
<protein>
    <submittedName>
        <fullName evidence="4">Ras-related protein RABE1c</fullName>
    </submittedName>
</protein>
<evidence type="ECO:0000256" key="2">
    <source>
        <dbReference type="ARBA" id="ARBA00022741"/>
    </source>
</evidence>
<dbReference type="SUPFAM" id="SSF52540">
    <property type="entry name" value="P-loop containing nucleoside triphosphate hydrolases"/>
    <property type="match status" value="1"/>
</dbReference>
<evidence type="ECO:0000256" key="1">
    <source>
        <dbReference type="ARBA" id="ARBA00006270"/>
    </source>
</evidence>
<dbReference type="Pfam" id="PF00071">
    <property type="entry name" value="Ras"/>
    <property type="match status" value="1"/>
</dbReference>
<dbReference type="InterPro" id="IPR050305">
    <property type="entry name" value="Small_GTPase_Rab"/>
</dbReference>
<dbReference type="Gene3D" id="3.40.50.300">
    <property type="entry name" value="P-loop containing nucleotide triphosphate hydrolases"/>
    <property type="match status" value="1"/>
</dbReference>
<dbReference type="PANTHER" id="PTHR47980">
    <property type="entry name" value="LD44762P"/>
    <property type="match status" value="1"/>
</dbReference>
<proteinExistence type="inferred from homology"/>
<dbReference type="GO" id="GO:0003924">
    <property type="term" value="F:GTPase activity"/>
    <property type="evidence" value="ECO:0007669"/>
    <property type="project" value="InterPro"/>
</dbReference>
<sequence>MAAPPARARADYDYLIKLLLIGDSGVGKSCLLLRFSDGSFTTSFITTIGTRQSKLTSQTRVPRHQLPSDLLAAAHKQMHDGHSLWLFDIIYFPLGCYRKDLKKPLMIYRCGCTRGCFHSLKQPPLAVDVAIAIAGSYCTLALDPLEKLSPPYSV</sequence>
<keyword evidence="3" id="KW-0342">GTP-binding</keyword>
<reference evidence="4" key="1">
    <citation type="submission" date="2015-12" db="EMBL/GenBank/DDBJ databases">
        <title>Update maize B73 reference genome by single molecule sequencing technologies.</title>
        <authorList>
            <consortium name="Maize Genome Sequencing Project"/>
            <person name="Ware D."/>
        </authorList>
    </citation>
    <scope>NUCLEOTIDE SEQUENCE</scope>
    <source>
        <tissue evidence="4">Seedling</tissue>
    </source>
</reference>
<dbReference type="AlphaFoldDB" id="A0A1D6M5X2"/>
<dbReference type="EMBL" id="CM000782">
    <property type="protein sequence ID" value="AQK86486.1"/>
    <property type="molecule type" value="Genomic_DNA"/>
</dbReference>
<name>A0A1D6M5X2_MAIZE</name>
<gene>
    <name evidence="4" type="ORF">ZEAMMB73_Zm00001d038380</name>
</gene>
<organism evidence="4">
    <name type="scientific">Zea mays</name>
    <name type="common">Maize</name>
    <dbReference type="NCBI Taxonomy" id="4577"/>
    <lineage>
        <taxon>Eukaryota</taxon>
        <taxon>Viridiplantae</taxon>
        <taxon>Streptophyta</taxon>
        <taxon>Embryophyta</taxon>
        <taxon>Tracheophyta</taxon>
        <taxon>Spermatophyta</taxon>
        <taxon>Magnoliopsida</taxon>
        <taxon>Liliopsida</taxon>
        <taxon>Poales</taxon>
        <taxon>Poaceae</taxon>
        <taxon>PACMAD clade</taxon>
        <taxon>Panicoideae</taxon>
        <taxon>Andropogonodae</taxon>
        <taxon>Andropogoneae</taxon>
        <taxon>Tripsacinae</taxon>
        <taxon>Zea</taxon>
    </lineage>
</organism>
<dbReference type="PaxDb" id="4577-GRMZM5G877985_P01"/>